<dbReference type="GeneID" id="62197614"/>
<accession>A0A875RQF8</accession>
<evidence type="ECO:0000256" key="2">
    <source>
        <dbReference type="SAM" id="SignalP"/>
    </source>
</evidence>
<organism evidence="3 4">
    <name type="scientific">Eeniella nana</name>
    <name type="common">Yeast</name>
    <name type="synonym">Brettanomyces nanus</name>
    <dbReference type="NCBI Taxonomy" id="13502"/>
    <lineage>
        <taxon>Eukaryota</taxon>
        <taxon>Fungi</taxon>
        <taxon>Dikarya</taxon>
        <taxon>Ascomycota</taxon>
        <taxon>Saccharomycotina</taxon>
        <taxon>Pichiomycetes</taxon>
        <taxon>Pichiales</taxon>
        <taxon>Pichiaceae</taxon>
        <taxon>Brettanomyces</taxon>
    </lineage>
</organism>
<dbReference type="KEGG" id="bnn:FOA43_004214"/>
<feature type="compositionally biased region" description="Low complexity" evidence="1">
    <location>
        <begin position="168"/>
        <end position="189"/>
    </location>
</feature>
<dbReference type="RefSeq" id="XP_038780385.1">
    <property type="nucleotide sequence ID" value="XM_038924457.1"/>
</dbReference>
<proteinExistence type="predicted"/>
<dbReference type="EMBL" id="CP064815">
    <property type="protein sequence ID" value="QPG76820.1"/>
    <property type="molecule type" value="Genomic_DNA"/>
</dbReference>
<feature type="signal peptide" evidence="2">
    <location>
        <begin position="1"/>
        <end position="18"/>
    </location>
</feature>
<name>A0A875RQF8_EENNA</name>
<feature type="region of interest" description="Disordered" evidence="1">
    <location>
        <begin position="141"/>
        <end position="189"/>
    </location>
</feature>
<gene>
    <name evidence="3" type="ORF">FOA43_004214</name>
</gene>
<feature type="chain" id="PRO_5034033202" evidence="2">
    <location>
        <begin position="19"/>
        <end position="257"/>
    </location>
</feature>
<evidence type="ECO:0000313" key="3">
    <source>
        <dbReference type="EMBL" id="QPG76820.1"/>
    </source>
</evidence>
<sequence>MQLQKLLLLGSLLSSSFAAPVEERKRFSSVEEEDSSSSSVFPVFHLLNDESGKETGFLRRRDLDTANLPDGAEHKTVTTSVNGQYGTYLEVVYTSTIRPASTYVVTTTIYSTKTLQDGQVTTITSVAGSTTTQSAIYATEAAQDTEDDSTTPSATSSLAQETGDDSATETNNAATTVTAESSSSSSSVSHASTSLSVSFASNTDSASYTAYYTETVDDGTCIVYYAEDDETASYSDEDPYTTVTLTSVVATVTMTQD</sequence>
<evidence type="ECO:0000256" key="1">
    <source>
        <dbReference type="SAM" id="MobiDB-lite"/>
    </source>
</evidence>
<keyword evidence="4" id="KW-1185">Reference proteome</keyword>
<keyword evidence="2" id="KW-0732">Signal</keyword>
<feature type="compositionally biased region" description="Polar residues" evidence="1">
    <location>
        <begin position="150"/>
        <end position="160"/>
    </location>
</feature>
<reference evidence="3" key="1">
    <citation type="submission" date="2020-10" db="EMBL/GenBank/DDBJ databases">
        <authorList>
            <person name="Roach M.J.R."/>
        </authorList>
    </citation>
    <scope>NUCLEOTIDE SEQUENCE</scope>
    <source>
        <strain evidence="3">CBS 1945</strain>
    </source>
</reference>
<dbReference type="Proteomes" id="UP000662931">
    <property type="component" value="Chromosome 4"/>
</dbReference>
<dbReference type="AlphaFoldDB" id="A0A875RQF8"/>
<evidence type="ECO:0000313" key="4">
    <source>
        <dbReference type="Proteomes" id="UP000662931"/>
    </source>
</evidence>
<dbReference type="OrthoDB" id="3998247at2759"/>
<protein>
    <submittedName>
        <fullName evidence="3">Uncharacterized protein</fullName>
    </submittedName>
</protein>